<evidence type="ECO:0000313" key="3">
    <source>
        <dbReference type="EMBL" id="KAB7530388.1"/>
    </source>
</evidence>
<dbReference type="Proteomes" id="UP000429785">
    <property type="component" value="Unassembled WGS sequence"/>
</dbReference>
<organism evidence="3 4">
    <name type="scientific">Flagellimonas olearia</name>
    <dbReference type="NCBI Taxonomy" id="552546"/>
    <lineage>
        <taxon>Bacteria</taxon>
        <taxon>Pseudomonadati</taxon>
        <taxon>Bacteroidota</taxon>
        <taxon>Flavobacteriia</taxon>
        <taxon>Flavobacteriales</taxon>
        <taxon>Flavobacteriaceae</taxon>
        <taxon>Flagellimonas</taxon>
    </lineage>
</organism>
<accession>A0A6I1DYM5</accession>
<dbReference type="InterPro" id="IPR008928">
    <property type="entry name" value="6-hairpin_glycosidase_sf"/>
</dbReference>
<dbReference type="GO" id="GO:0016853">
    <property type="term" value="F:isomerase activity"/>
    <property type="evidence" value="ECO:0007669"/>
    <property type="project" value="UniProtKB-KW"/>
</dbReference>
<dbReference type="EMBL" id="WELG01000001">
    <property type="protein sequence ID" value="KAB7530388.1"/>
    <property type="molecule type" value="Genomic_DNA"/>
</dbReference>
<dbReference type="AlphaFoldDB" id="A0A6I1DYM5"/>
<evidence type="ECO:0000256" key="2">
    <source>
        <dbReference type="ARBA" id="ARBA00023235"/>
    </source>
</evidence>
<dbReference type="InterPro" id="IPR010819">
    <property type="entry name" value="AGE/CE"/>
</dbReference>
<dbReference type="InterPro" id="IPR012341">
    <property type="entry name" value="6hp_glycosidase-like_sf"/>
</dbReference>
<name>A0A6I1DYM5_9FLAO</name>
<proteinExistence type="inferred from homology"/>
<protein>
    <recommendedName>
        <fullName evidence="5">N-acylglucosamine 2-epimerase</fullName>
    </recommendedName>
</protein>
<gene>
    <name evidence="3" type="ORF">F8C76_02455</name>
</gene>
<evidence type="ECO:0008006" key="5">
    <source>
        <dbReference type="Google" id="ProtNLM"/>
    </source>
</evidence>
<dbReference type="SUPFAM" id="SSF48208">
    <property type="entry name" value="Six-hairpin glycosidases"/>
    <property type="match status" value="1"/>
</dbReference>
<dbReference type="GO" id="GO:0005975">
    <property type="term" value="P:carbohydrate metabolic process"/>
    <property type="evidence" value="ECO:0007669"/>
    <property type="project" value="InterPro"/>
</dbReference>
<sequence length="399" mass="46807">MSMTSAMTPQTKKQLLDLYRELLLEDVIPWWTRHAIDRSGAINTCIQDDGTIISKERWLWSQWRAVWVFSKLYNSIEKREEWLQIALGIYSFLVKYNPLDDGHWPTLLDEKGNVLRGYESIYVDGFAIYGLSELYRATGDPYVQELAMRTFWATEKDLKKDDPPPSWPYPIETGRMSHGISMIFSIAYHELAEVTGDKIVRDAAIHHHRKVMDGFYRKDRNSVLEFLDREGKELDHPKGKVSVPGHAIESMWFQIHIAKANNDAETIEKAVDIIKESLEMGWDEQYGGLFLAMDIEGNEEVDWPHYNTKLWWPHTEALYATLLAYEHSKQPWCMEWHEKIKQWSFEHFPTDHGEWKQKLTRTGIEITDTLVLPVKDPFHLPRALIYTILLLQEDLTNIR</sequence>
<dbReference type="Gene3D" id="1.50.10.10">
    <property type="match status" value="1"/>
</dbReference>
<comment type="caution">
    <text evidence="3">The sequence shown here is derived from an EMBL/GenBank/DDBJ whole genome shotgun (WGS) entry which is preliminary data.</text>
</comment>
<evidence type="ECO:0000313" key="4">
    <source>
        <dbReference type="Proteomes" id="UP000429785"/>
    </source>
</evidence>
<reference evidence="3 4" key="1">
    <citation type="submission" date="2019-10" db="EMBL/GenBank/DDBJ databases">
        <title>Muricauda olearia CL-SS4 JCM15563 genome.</title>
        <authorList>
            <person name="Liu L."/>
        </authorList>
    </citation>
    <scope>NUCLEOTIDE SEQUENCE [LARGE SCALE GENOMIC DNA]</scope>
    <source>
        <strain evidence="3 4">CL-SS4</strain>
    </source>
</reference>
<dbReference type="OrthoDB" id="618431at2"/>
<comment type="similarity">
    <text evidence="1">Belongs to the N-acylglucosamine 2-epimerase family.</text>
</comment>
<evidence type="ECO:0000256" key="1">
    <source>
        <dbReference type="ARBA" id="ARBA00008558"/>
    </source>
</evidence>
<keyword evidence="2" id="KW-0413">Isomerase</keyword>
<dbReference type="PANTHER" id="PTHR15108">
    <property type="entry name" value="N-ACYLGLUCOSAMINE-2-EPIMERASE"/>
    <property type="match status" value="1"/>
</dbReference>
<dbReference type="Pfam" id="PF07221">
    <property type="entry name" value="GlcNAc_2-epim"/>
    <property type="match status" value="1"/>
</dbReference>